<reference evidence="1 2" key="1">
    <citation type="submission" date="2020-10" db="EMBL/GenBank/DDBJ databases">
        <title>Connecting structure to function with the recovery of over 1000 high-quality activated sludge metagenome-assembled genomes encoding full-length rRNA genes using long-read sequencing.</title>
        <authorList>
            <person name="Singleton C.M."/>
            <person name="Petriglieri F."/>
            <person name="Kristensen J.M."/>
            <person name="Kirkegaard R.H."/>
            <person name="Michaelsen T.Y."/>
            <person name="Andersen M.H."/>
            <person name="Karst S.M."/>
            <person name="Dueholm M.S."/>
            <person name="Nielsen P.H."/>
            <person name="Albertsen M."/>
        </authorList>
    </citation>
    <scope>NUCLEOTIDE SEQUENCE [LARGE SCALE GENOMIC DNA]</scope>
    <source>
        <strain evidence="1">Ribe_18-Q3-R11-54_BAT3C.373</strain>
    </source>
</reference>
<comment type="caution">
    <text evidence="1">The sequence shown here is derived from an EMBL/GenBank/DDBJ whole genome shotgun (WGS) entry which is preliminary data.</text>
</comment>
<protein>
    <submittedName>
        <fullName evidence="1">Uncharacterized protein</fullName>
    </submittedName>
</protein>
<proteinExistence type="predicted"/>
<sequence>MFGFRSWVRGIEASLIKGHGWGHQLGDGFQMPGVFFISKGKILSEFKHKYASDKPDYLSMMNLKQPQ</sequence>
<dbReference type="Proteomes" id="UP000808349">
    <property type="component" value="Unassembled WGS sequence"/>
</dbReference>
<accession>A0A9D7SCK9</accession>
<name>A0A9D7SCK9_9BACT</name>
<dbReference type="EMBL" id="JADKFW010000021">
    <property type="protein sequence ID" value="MBK9719474.1"/>
    <property type="molecule type" value="Genomic_DNA"/>
</dbReference>
<evidence type="ECO:0000313" key="2">
    <source>
        <dbReference type="Proteomes" id="UP000808349"/>
    </source>
</evidence>
<gene>
    <name evidence="1" type="ORF">IPO85_18550</name>
</gene>
<organism evidence="1 2">
    <name type="scientific">Candidatus Defluviibacterium haderslevense</name>
    <dbReference type="NCBI Taxonomy" id="2981993"/>
    <lineage>
        <taxon>Bacteria</taxon>
        <taxon>Pseudomonadati</taxon>
        <taxon>Bacteroidota</taxon>
        <taxon>Saprospiria</taxon>
        <taxon>Saprospirales</taxon>
        <taxon>Saprospiraceae</taxon>
        <taxon>Candidatus Defluviibacterium</taxon>
    </lineage>
</organism>
<evidence type="ECO:0000313" key="1">
    <source>
        <dbReference type="EMBL" id="MBK9719474.1"/>
    </source>
</evidence>
<dbReference type="AlphaFoldDB" id="A0A9D7SCK9"/>